<keyword evidence="2" id="KW-1185">Reference proteome</keyword>
<evidence type="ECO:0000313" key="1">
    <source>
        <dbReference type="EMBL" id="MFC4334429.1"/>
    </source>
</evidence>
<dbReference type="Proteomes" id="UP001595823">
    <property type="component" value="Unassembled WGS sequence"/>
</dbReference>
<accession>A0ABV8TVD4</accession>
<dbReference type="InterPro" id="IPR019587">
    <property type="entry name" value="Polyketide_cyclase/dehydratase"/>
</dbReference>
<dbReference type="Pfam" id="PF10604">
    <property type="entry name" value="Polyketide_cyc2"/>
    <property type="match status" value="1"/>
</dbReference>
<dbReference type="SUPFAM" id="SSF55961">
    <property type="entry name" value="Bet v1-like"/>
    <property type="match status" value="1"/>
</dbReference>
<dbReference type="PANTHER" id="PTHR36166">
    <property type="entry name" value="CHROMOSOME 9, WHOLE GENOME SHOTGUN SEQUENCE"/>
    <property type="match status" value="1"/>
</dbReference>
<dbReference type="InterPro" id="IPR023393">
    <property type="entry name" value="START-like_dom_sf"/>
</dbReference>
<organism evidence="1 2">
    <name type="scientific">Salininema proteolyticum</name>
    <dbReference type="NCBI Taxonomy" id="1607685"/>
    <lineage>
        <taxon>Bacteria</taxon>
        <taxon>Bacillati</taxon>
        <taxon>Actinomycetota</taxon>
        <taxon>Actinomycetes</taxon>
        <taxon>Glycomycetales</taxon>
        <taxon>Glycomycetaceae</taxon>
        <taxon>Salininema</taxon>
    </lineage>
</organism>
<protein>
    <submittedName>
        <fullName evidence="1">SRPBCC family protein</fullName>
    </submittedName>
</protein>
<dbReference type="EMBL" id="JBHSDK010000005">
    <property type="protein sequence ID" value="MFC4334429.1"/>
    <property type="molecule type" value="Genomic_DNA"/>
</dbReference>
<dbReference type="CDD" id="cd07822">
    <property type="entry name" value="SRPBCC_4"/>
    <property type="match status" value="1"/>
</dbReference>
<name>A0ABV8TVD4_9ACTN</name>
<dbReference type="Gene3D" id="3.30.530.20">
    <property type="match status" value="1"/>
</dbReference>
<comment type="caution">
    <text evidence="1">The sequence shown here is derived from an EMBL/GenBank/DDBJ whole genome shotgun (WGS) entry which is preliminary data.</text>
</comment>
<gene>
    <name evidence="1" type="ORF">ACFPET_04360</name>
</gene>
<sequence>MQSISESIHIEAPVEEVWEILSDLDSWREWNPFIREADGVVAEGERLRLKMFPAEGRPMTFTPKVLSATPREELRWLGRLGFPGVFDGEHAFHLSAQDGGTLVTQVEEFRGVLVPLLKKMLQNTRDDFRRLNEALKERAETRAG</sequence>
<evidence type="ECO:0000313" key="2">
    <source>
        <dbReference type="Proteomes" id="UP001595823"/>
    </source>
</evidence>
<proteinExistence type="predicted"/>
<reference evidence="2" key="1">
    <citation type="journal article" date="2019" name="Int. J. Syst. Evol. Microbiol.">
        <title>The Global Catalogue of Microorganisms (GCM) 10K type strain sequencing project: providing services to taxonomists for standard genome sequencing and annotation.</title>
        <authorList>
            <consortium name="The Broad Institute Genomics Platform"/>
            <consortium name="The Broad Institute Genome Sequencing Center for Infectious Disease"/>
            <person name="Wu L."/>
            <person name="Ma J."/>
        </authorList>
    </citation>
    <scope>NUCLEOTIDE SEQUENCE [LARGE SCALE GENOMIC DNA]</scope>
    <source>
        <strain evidence="2">IBRC-M 10908</strain>
    </source>
</reference>
<dbReference type="RefSeq" id="WP_380618189.1">
    <property type="nucleotide sequence ID" value="NZ_JBHSDK010000005.1"/>
</dbReference>
<dbReference type="PANTHER" id="PTHR36166:SF1">
    <property type="entry name" value="SRPBCC DOMAIN-CONTAINING PROTEIN"/>
    <property type="match status" value="1"/>
</dbReference>